<dbReference type="Proteomes" id="UP000231912">
    <property type="component" value="Unassembled WGS sequence"/>
</dbReference>
<name>A0A2M9ZA96_9LEPT</name>
<organism evidence="1 2">
    <name type="scientific">Leptospira wolffii</name>
    <dbReference type="NCBI Taxonomy" id="409998"/>
    <lineage>
        <taxon>Bacteria</taxon>
        <taxon>Pseudomonadati</taxon>
        <taxon>Spirochaetota</taxon>
        <taxon>Spirochaetia</taxon>
        <taxon>Leptospirales</taxon>
        <taxon>Leptospiraceae</taxon>
        <taxon>Leptospira</taxon>
    </lineage>
</organism>
<gene>
    <name evidence="1" type="ORF">CH371_12750</name>
</gene>
<sequence>MYVAGLFVRCGLVVTSIACHPFGPNFNYGDLETFDRTYIRFRFPDLGKESPNFPPGLFVTEKDKKTYYLTLFFEEQTWLPNRSLQPEEWFWKKFYEKFSDQPPIIRFEPRFNILPNCEYFVPAPAGIHRFVVFTYNRNHAPIGGGRISKTIHLLPEHSLRIHLRNPKDLSESQIDPSKYVAYSAGDQILFSLEPTPARMEPQICEPELHSKN</sequence>
<accession>A0A2M9ZA96</accession>
<dbReference type="EMBL" id="NPDT01000005">
    <property type="protein sequence ID" value="PJZ65267.1"/>
    <property type="molecule type" value="Genomic_DNA"/>
</dbReference>
<reference evidence="1 2" key="1">
    <citation type="submission" date="2017-07" db="EMBL/GenBank/DDBJ databases">
        <title>Leptospira spp. isolated from tropical soils.</title>
        <authorList>
            <person name="Thibeaux R."/>
            <person name="Iraola G."/>
            <person name="Ferres I."/>
            <person name="Bierque E."/>
            <person name="Girault D."/>
            <person name="Soupe-Gilbert M.-E."/>
            <person name="Picardeau M."/>
            <person name="Goarant C."/>
        </authorList>
    </citation>
    <scope>NUCLEOTIDE SEQUENCE [LARGE SCALE GENOMIC DNA]</scope>
    <source>
        <strain evidence="1 2">FH2-C-A2</strain>
    </source>
</reference>
<comment type="caution">
    <text evidence="1">The sequence shown here is derived from an EMBL/GenBank/DDBJ whole genome shotgun (WGS) entry which is preliminary data.</text>
</comment>
<proteinExistence type="predicted"/>
<evidence type="ECO:0000313" key="1">
    <source>
        <dbReference type="EMBL" id="PJZ65267.1"/>
    </source>
</evidence>
<dbReference type="AlphaFoldDB" id="A0A2M9ZA96"/>
<evidence type="ECO:0000313" key="2">
    <source>
        <dbReference type="Proteomes" id="UP000231912"/>
    </source>
</evidence>
<protein>
    <submittedName>
        <fullName evidence="1">Uncharacterized protein</fullName>
    </submittedName>
</protein>